<evidence type="ECO:0000313" key="3">
    <source>
        <dbReference type="Proteomes" id="UP000053099"/>
    </source>
</evidence>
<organism evidence="2 3">
    <name type="scientific">Thermus scotoductus</name>
    <dbReference type="NCBI Taxonomy" id="37636"/>
    <lineage>
        <taxon>Bacteria</taxon>
        <taxon>Thermotogati</taxon>
        <taxon>Deinococcota</taxon>
        <taxon>Deinococci</taxon>
        <taxon>Thermales</taxon>
        <taxon>Thermaceae</taxon>
        <taxon>Thermus</taxon>
    </lineage>
</organism>
<reference evidence="2 3" key="1">
    <citation type="submission" date="2015-09" db="EMBL/GenBank/DDBJ databases">
        <title>Draft genome sequence of Thermus scotoductus strain K1 isolated from a geothermal spring in Nagorno-Karabakh, Armenia.</title>
        <authorList>
            <person name="Saghatelyan A."/>
            <person name="Poghosyan L."/>
            <person name="Panosyan H."/>
            <person name="Birkeland N.-K."/>
        </authorList>
    </citation>
    <scope>NUCLEOTIDE SEQUENCE [LARGE SCALE GENOMIC DNA]</scope>
    <source>
        <strain evidence="2 3">K1</strain>
    </source>
</reference>
<keyword evidence="1" id="KW-0812">Transmembrane</keyword>
<accession>A0A0N0IRM5</accession>
<dbReference type="Proteomes" id="UP000053099">
    <property type="component" value="Unassembled WGS sequence"/>
</dbReference>
<sequence>MKLHPKRDGNPKRSFLRFFVLSTLALLGLTFLAFQDASESLTLLVTLLVLGVLLLGAFLLWFSSLPERLSYELAGSVLTIHLPFGHRVVHRSEVAEVRPLSYALSRRIYRHKGEASMPGYHRKRLRLEGLPVEALVGARRGEGVLLVLKNGSGLLLNPEDPLPLLKWKEEA</sequence>
<keyword evidence="1" id="KW-0472">Membrane</keyword>
<dbReference type="AlphaFoldDB" id="A0A0N0IRM5"/>
<gene>
    <name evidence="2" type="ORF">AN926_00740</name>
</gene>
<evidence type="ECO:0000256" key="1">
    <source>
        <dbReference type="SAM" id="Phobius"/>
    </source>
</evidence>
<evidence type="ECO:0000313" key="2">
    <source>
        <dbReference type="EMBL" id="KPD32767.1"/>
    </source>
</evidence>
<dbReference type="EMBL" id="LJJR01000004">
    <property type="protein sequence ID" value="KPD32767.1"/>
    <property type="molecule type" value="Genomic_DNA"/>
</dbReference>
<comment type="caution">
    <text evidence="2">The sequence shown here is derived from an EMBL/GenBank/DDBJ whole genome shotgun (WGS) entry which is preliminary data.</text>
</comment>
<name>A0A0N0IRM5_THESC</name>
<dbReference type="PATRIC" id="fig|37636.3.peg.1307"/>
<protein>
    <recommendedName>
        <fullName evidence="4">Bacterial Pleckstrin homology domain-containing protein</fullName>
    </recommendedName>
</protein>
<proteinExistence type="predicted"/>
<evidence type="ECO:0008006" key="4">
    <source>
        <dbReference type="Google" id="ProtNLM"/>
    </source>
</evidence>
<keyword evidence="1" id="KW-1133">Transmembrane helix</keyword>
<feature type="transmembrane region" description="Helical" evidence="1">
    <location>
        <begin position="40"/>
        <end position="62"/>
    </location>
</feature>
<feature type="transmembrane region" description="Helical" evidence="1">
    <location>
        <begin position="15"/>
        <end position="34"/>
    </location>
</feature>